<dbReference type="SMART" id="SM00679">
    <property type="entry name" value="CTNS"/>
    <property type="match status" value="2"/>
</dbReference>
<sequence length="313" mass="34637">MIRSSHVAKWRNPTGSAGLAKRTGSPQATIDNDDIASEIMVPNILPDWARVALTAVTVVSYLPQYHRILEQGDSEGLSLYYVLFNLISATEQLTVGFFLNVNNTGSPREDVFVNNPATAGDWFNLAQLAIVWICSLVLLILCFRYSATDGRRLTRDITSATYIFVLSISLVPVVFDAANPDPRSEPRRWAQEIFLFAHYLFFLPLSSILILAAVIPQIRMTRKRGSPGALSLPGLAGQAVVFAILAISWMIRVKYPPYLPSWDEWYRLTGWPVVNNGFFALGQLLLLWIATRGYGGDADSIASAETQPLLSDG</sequence>
<dbReference type="InterPro" id="IPR006603">
    <property type="entry name" value="PQ-loop_rpt"/>
</dbReference>
<evidence type="ECO:0000313" key="8">
    <source>
        <dbReference type="Proteomes" id="UP000781932"/>
    </source>
</evidence>
<keyword evidence="4 6" id="KW-0472">Membrane</keyword>
<comment type="subcellular location">
    <subcellularLocation>
        <location evidence="1">Membrane</location>
        <topology evidence="1">Multi-pass membrane protein</topology>
    </subcellularLocation>
</comment>
<dbReference type="RefSeq" id="XP_038749542.1">
    <property type="nucleotide sequence ID" value="XM_038884754.1"/>
</dbReference>
<evidence type="ECO:0000256" key="6">
    <source>
        <dbReference type="SAM" id="Phobius"/>
    </source>
</evidence>
<dbReference type="EMBL" id="JAATWM020000005">
    <property type="protein sequence ID" value="KAF9880081.1"/>
    <property type="molecule type" value="Genomic_DNA"/>
</dbReference>
<evidence type="ECO:0000256" key="4">
    <source>
        <dbReference type="ARBA" id="ARBA00023136"/>
    </source>
</evidence>
<evidence type="ECO:0000256" key="1">
    <source>
        <dbReference type="ARBA" id="ARBA00004141"/>
    </source>
</evidence>
<feature type="transmembrane region" description="Helical" evidence="6">
    <location>
        <begin position="195"/>
        <end position="216"/>
    </location>
</feature>
<keyword evidence="3 6" id="KW-1133">Transmembrane helix</keyword>
<feature type="region of interest" description="Disordered" evidence="5">
    <location>
        <begin position="1"/>
        <end position="25"/>
    </location>
</feature>
<feature type="transmembrane region" description="Helical" evidence="6">
    <location>
        <begin position="122"/>
        <end position="145"/>
    </location>
</feature>
<comment type="caution">
    <text evidence="7">The sequence shown here is derived from an EMBL/GenBank/DDBJ whole genome shotgun (WGS) entry which is preliminary data.</text>
</comment>
<dbReference type="AlphaFoldDB" id="A0A9P6LP77"/>
<keyword evidence="2 6" id="KW-0812">Transmembrane</keyword>
<organism evidence="7 8">
    <name type="scientific">Colletotrichum karsti</name>
    <dbReference type="NCBI Taxonomy" id="1095194"/>
    <lineage>
        <taxon>Eukaryota</taxon>
        <taxon>Fungi</taxon>
        <taxon>Dikarya</taxon>
        <taxon>Ascomycota</taxon>
        <taxon>Pezizomycotina</taxon>
        <taxon>Sordariomycetes</taxon>
        <taxon>Hypocreomycetidae</taxon>
        <taxon>Glomerellales</taxon>
        <taxon>Glomerellaceae</taxon>
        <taxon>Colletotrichum</taxon>
        <taxon>Colletotrichum boninense species complex</taxon>
    </lineage>
</organism>
<dbReference type="OrthoDB" id="5139341at2759"/>
<evidence type="ECO:0000313" key="7">
    <source>
        <dbReference type="EMBL" id="KAF9880081.1"/>
    </source>
</evidence>
<feature type="transmembrane region" description="Helical" evidence="6">
    <location>
        <begin position="271"/>
        <end position="290"/>
    </location>
</feature>
<evidence type="ECO:0000256" key="2">
    <source>
        <dbReference type="ARBA" id="ARBA00022692"/>
    </source>
</evidence>
<dbReference type="GO" id="GO:0016020">
    <property type="term" value="C:membrane"/>
    <property type="evidence" value="ECO:0007669"/>
    <property type="project" value="UniProtKB-SubCell"/>
</dbReference>
<accession>A0A9P6LP77</accession>
<gene>
    <name evidence="7" type="ORF">CkaCkLH20_02035</name>
</gene>
<dbReference type="Gene3D" id="1.20.1280.290">
    <property type="match status" value="1"/>
</dbReference>
<evidence type="ECO:0000256" key="5">
    <source>
        <dbReference type="SAM" id="MobiDB-lite"/>
    </source>
</evidence>
<evidence type="ECO:0000256" key="3">
    <source>
        <dbReference type="ARBA" id="ARBA00022989"/>
    </source>
</evidence>
<reference evidence="7" key="1">
    <citation type="submission" date="2020-03" db="EMBL/GenBank/DDBJ databases">
        <authorList>
            <person name="He L."/>
        </authorList>
    </citation>
    <scope>NUCLEOTIDE SEQUENCE</scope>
    <source>
        <strain evidence="7">CkLH20</strain>
    </source>
</reference>
<proteinExistence type="predicted"/>
<feature type="transmembrane region" description="Helical" evidence="6">
    <location>
        <begin position="157"/>
        <end position="175"/>
    </location>
</feature>
<dbReference type="Pfam" id="PF04193">
    <property type="entry name" value="PQ-loop"/>
    <property type="match status" value="1"/>
</dbReference>
<feature type="transmembrane region" description="Helical" evidence="6">
    <location>
        <begin position="77"/>
        <end position="102"/>
    </location>
</feature>
<protein>
    <submittedName>
        <fullName evidence="7">Uncharacterized protein</fullName>
    </submittedName>
</protein>
<reference evidence="7" key="2">
    <citation type="submission" date="2020-11" db="EMBL/GenBank/DDBJ databases">
        <title>Whole genome sequencing of Colletotrichum sp.</title>
        <authorList>
            <person name="Li H."/>
        </authorList>
    </citation>
    <scope>NUCLEOTIDE SEQUENCE</scope>
    <source>
        <strain evidence="7">CkLH20</strain>
    </source>
</reference>
<keyword evidence="8" id="KW-1185">Reference proteome</keyword>
<name>A0A9P6LP77_9PEZI</name>
<dbReference type="Proteomes" id="UP000781932">
    <property type="component" value="Unassembled WGS sequence"/>
</dbReference>
<dbReference type="GeneID" id="62157828"/>
<feature type="transmembrane region" description="Helical" evidence="6">
    <location>
        <begin position="228"/>
        <end position="251"/>
    </location>
</feature>